<dbReference type="AlphaFoldDB" id="A0A3P7JHH3"/>
<evidence type="ECO:0000313" key="10">
    <source>
        <dbReference type="Proteomes" id="UP000270094"/>
    </source>
</evidence>
<dbReference type="GO" id="GO:0005737">
    <property type="term" value="C:cytoplasm"/>
    <property type="evidence" value="ECO:0007669"/>
    <property type="project" value="TreeGrafter"/>
</dbReference>
<evidence type="ECO:0000313" key="9">
    <source>
        <dbReference type="EMBL" id="VDM85161.1"/>
    </source>
</evidence>
<dbReference type="GO" id="GO:0005634">
    <property type="term" value="C:nucleus"/>
    <property type="evidence" value="ECO:0007669"/>
    <property type="project" value="TreeGrafter"/>
</dbReference>
<dbReference type="GO" id="GO:0050684">
    <property type="term" value="P:regulation of mRNA processing"/>
    <property type="evidence" value="ECO:0007669"/>
    <property type="project" value="TreeGrafter"/>
</dbReference>
<organism evidence="9 10">
    <name type="scientific">Strongylus vulgaris</name>
    <name type="common">Blood worm</name>
    <dbReference type="NCBI Taxonomy" id="40348"/>
    <lineage>
        <taxon>Eukaryota</taxon>
        <taxon>Metazoa</taxon>
        <taxon>Ecdysozoa</taxon>
        <taxon>Nematoda</taxon>
        <taxon>Chromadorea</taxon>
        <taxon>Rhabditida</taxon>
        <taxon>Rhabditina</taxon>
        <taxon>Rhabditomorpha</taxon>
        <taxon>Strongyloidea</taxon>
        <taxon>Strongylidae</taxon>
        <taxon>Strongylus</taxon>
    </lineage>
</organism>
<evidence type="ECO:0000256" key="5">
    <source>
        <dbReference type="ARBA" id="ARBA00022777"/>
    </source>
</evidence>
<evidence type="ECO:0000256" key="3">
    <source>
        <dbReference type="ARBA" id="ARBA00022679"/>
    </source>
</evidence>
<dbReference type="Proteomes" id="UP000270094">
    <property type="component" value="Unassembled WGS sequence"/>
</dbReference>
<evidence type="ECO:0000256" key="7">
    <source>
        <dbReference type="ARBA" id="ARBA00047899"/>
    </source>
</evidence>
<keyword evidence="2" id="KW-0723">Serine/threonine-protein kinase</keyword>
<gene>
    <name evidence="9" type="ORF">SVUK_LOCUS20159</name>
</gene>
<dbReference type="Gene3D" id="3.30.200.20">
    <property type="entry name" value="Phosphorylase Kinase, domain 1"/>
    <property type="match status" value="1"/>
</dbReference>
<comment type="catalytic activity">
    <reaction evidence="7">
        <text>L-threonyl-[protein] + ATP = O-phospho-L-threonyl-[protein] + ADP + H(+)</text>
        <dbReference type="Rhea" id="RHEA:46608"/>
        <dbReference type="Rhea" id="RHEA-COMP:11060"/>
        <dbReference type="Rhea" id="RHEA-COMP:11605"/>
        <dbReference type="ChEBI" id="CHEBI:15378"/>
        <dbReference type="ChEBI" id="CHEBI:30013"/>
        <dbReference type="ChEBI" id="CHEBI:30616"/>
        <dbReference type="ChEBI" id="CHEBI:61977"/>
        <dbReference type="ChEBI" id="CHEBI:456216"/>
        <dbReference type="EC" id="2.7.11.1"/>
    </reaction>
</comment>
<dbReference type="GO" id="GO:0005524">
    <property type="term" value="F:ATP binding"/>
    <property type="evidence" value="ECO:0007669"/>
    <property type="project" value="UniProtKB-KW"/>
</dbReference>
<evidence type="ECO:0000256" key="4">
    <source>
        <dbReference type="ARBA" id="ARBA00022741"/>
    </source>
</evidence>
<keyword evidence="6" id="KW-0067">ATP-binding</keyword>
<dbReference type="OrthoDB" id="2649at2759"/>
<evidence type="ECO:0000256" key="8">
    <source>
        <dbReference type="ARBA" id="ARBA00048679"/>
    </source>
</evidence>
<evidence type="ECO:0000256" key="2">
    <source>
        <dbReference type="ARBA" id="ARBA00022527"/>
    </source>
</evidence>
<comment type="catalytic activity">
    <reaction evidence="8">
        <text>L-seryl-[protein] + ATP = O-phospho-L-seryl-[protein] + ADP + H(+)</text>
        <dbReference type="Rhea" id="RHEA:17989"/>
        <dbReference type="Rhea" id="RHEA-COMP:9863"/>
        <dbReference type="Rhea" id="RHEA-COMP:11604"/>
        <dbReference type="ChEBI" id="CHEBI:15378"/>
        <dbReference type="ChEBI" id="CHEBI:29999"/>
        <dbReference type="ChEBI" id="CHEBI:30616"/>
        <dbReference type="ChEBI" id="CHEBI:83421"/>
        <dbReference type="ChEBI" id="CHEBI:456216"/>
        <dbReference type="EC" id="2.7.11.1"/>
    </reaction>
</comment>
<keyword evidence="10" id="KW-1185">Reference proteome</keyword>
<protein>
    <recommendedName>
        <fullName evidence="1">non-specific serine/threonine protein kinase</fullName>
        <ecNumber evidence="1">2.7.11.1</ecNumber>
    </recommendedName>
</protein>
<evidence type="ECO:0000256" key="6">
    <source>
        <dbReference type="ARBA" id="ARBA00022840"/>
    </source>
</evidence>
<sequence length="63" mass="7182">MKIVKSADHYTEATQDEIKLLLAVREADPEDPGCQRVVQLLDEFTVSGVNWRSYLHGVRGPWL</sequence>
<keyword evidence="3" id="KW-0808">Transferase</keyword>
<keyword evidence="4" id="KW-0547">Nucleotide-binding</keyword>
<evidence type="ECO:0000256" key="1">
    <source>
        <dbReference type="ARBA" id="ARBA00012513"/>
    </source>
</evidence>
<dbReference type="GO" id="GO:0004674">
    <property type="term" value="F:protein serine/threonine kinase activity"/>
    <property type="evidence" value="ECO:0007669"/>
    <property type="project" value="UniProtKB-KW"/>
</dbReference>
<proteinExistence type="predicted"/>
<dbReference type="EMBL" id="UYYB01136911">
    <property type="protein sequence ID" value="VDM85161.1"/>
    <property type="molecule type" value="Genomic_DNA"/>
</dbReference>
<dbReference type="Gene3D" id="1.10.510.10">
    <property type="entry name" value="Transferase(Phosphotransferase) domain 1"/>
    <property type="match status" value="1"/>
</dbReference>
<accession>A0A3P7JHH3</accession>
<reference evidence="9 10" key="1">
    <citation type="submission" date="2018-11" db="EMBL/GenBank/DDBJ databases">
        <authorList>
            <consortium name="Pathogen Informatics"/>
        </authorList>
    </citation>
    <scope>NUCLEOTIDE SEQUENCE [LARGE SCALE GENOMIC DNA]</scope>
</reference>
<keyword evidence="5" id="KW-0418">Kinase</keyword>
<dbReference type="InterPro" id="IPR051334">
    <property type="entry name" value="SRPK"/>
</dbReference>
<dbReference type="EC" id="2.7.11.1" evidence="1"/>
<name>A0A3P7JHH3_STRVU</name>
<dbReference type="GO" id="GO:0000245">
    <property type="term" value="P:spliceosomal complex assembly"/>
    <property type="evidence" value="ECO:0007669"/>
    <property type="project" value="TreeGrafter"/>
</dbReference>
<dbReference type="PANTHER" id="PTHR47634">
    <property type="entry name" value="PROTEIN KINASE DOMAIN-CONTAINING PROTEIN-RELATED"/>
    <property type="match status" value="1"/>
</dbReference>
<dbReference type="PANTHER" id="PTHR47634:SF9">
    <property type="entry name" value="PROTEIN KINASE DOMAIN-CONTAINING PROTEIN-RELATED"/>
    <property type="match status" value="1"/>
</dbReference>